<feature type="transmembrane region" description="Helical" evidence="1">
    <location>
        <begin position="325"/>
        <end position="343"/>
    </location>
</feature>
<feature type="transmembrane region" description="Helical" evidence="1">
    <location>
        <begin position="188"/>
        <end position="208"/>
    </location>
</feature>
<proteinExistence type="predicted"/>
<dbReference type="AlphaFoldDB" id="A0A1Y5SY82"/>
<protein>
    <recommendedName>
        <fullName evidence="4">Oligosaccharide repeat unit polymerase</fullName>
    </recommendedName>
</protein>
<organism evidence="2 3">
    <name type="scientific">Palleronia marisminoris</name>
    <dbReference type="NCBI Taxonomy" id="315423"/>
    <lineage>
        <taxon>Bacteria</taxon>
        <taxon>Pseudomonadati</taxon>
        <taxon>Pseudomonadota</taxon>
        <taxon>Alphaproteobacteria</taxon>
        <taxon>Rhodobacterales</taxon>
        <taxon>Roseobacteraceae</taxon>
        <taxon>Palleronia</taxon>
    </lineage>
</organism>
<keyword evidence="1" id="KW-0472">Membrane</keyword>
<name>A0A1Y5SY82_9RHOB</name>
<gene>
    <name evidence="2" type="ORF">PAM7066_02320</name>
</gene>
<feature type="transmembrane region" description="Helical" evidence="1">
    <location>
        <begin position="29"/>
        <end position="48"/>
    </location>
</feature>
<keyword evidence="3" id="KW-1185">Reference proteome</keyword>
<feature type="transmembrane region" description="Helical" evidence="1">
    <location>
        <begin position="355"/>
        <end position="372"/>
    </location>
</feature>
<evidence type="ECO:0000313" key="2">
    <source>
        <dbReference type="EMBL" id="SLN51009.1"/>
    </source>
</evidence>
<reference evidence="2 3" key="1">
    <citation type="submission" date="2017-03" db="EMBL/GenBank/DDBJ databases">
        <authorList>
            <person name="Afonso C.L."/>
            <person name="Miller P.J."/>
            <person name="Scott M.A."/>
            <person name="Spackman E."/>
            <person name="Goraichik I."/>
            <person name="Dimitrov K.M."/>
            <person name="Suarez D.L."/>
            <person name="Swayne D.E."/>
        </authorList>
    </citation>
    <scope>NUCLEOTIDE SEQUENCE [LARGE SCALE GENOMIC DNA]</scope>
    <source>
        <strain evidence="2 3">CECT 7066</strain>
    </source>
</reference>
<keyword evidence="1" id="KW-0812">Transmembrane</keyword>
<feature type="transmembrane region" description="Helical" evidence="1">
    <location>
        <begin position="68"/>
        <end position="85"/>
    </location>
</feature>
<feature type="transmembrane region" description="Helical" evidence="1">
    <location>
        <begin position="7"/>
        <end position="23"/>
    </location>
</feature>
<feature type="transmembrane region" description="Helical" evidence="1">
    <location>
        <begin position="121"/>
        <end position="144"/>
    </location>
</feature>
<dbReference type="EMBL" id="FWFV01000006">
    <property type="protein sequence ID" value="SLN51009.1"/>
    <property type="molecule type" value="Genomic_DNA"/>
</dbReference>
<evidence type="ECO:0008006" key="4">
    <source>
        <dbReference type="Google" id="ProtNLM"/>
    </source>
</evidence>
<evidence type="ECO:0000313" key="3">
    <source>
        <dbReference type="Proteomes" id="UP000193870"/>
    </source>
</evidence>
<feature type="transmembrane region" description="Helical" evidence="1">
    <location>
        <begin position="378"/>
        <end position="398"/>
    </location>
</feature>
<dbReference type="Proteomes" id="UP000193870">
    <property type="component" value="Unassembled WGS sequence"/>
</dbReference>
<keyword evidence="1" id="KW-1133">Transmembrane helix</keyword>
<dbReference type="STRING" id="315423.SAMN04488020_10687"/>
<accession>A0A1Y5SY82</accession>
<dbReference type="OrthoDB" id="5109236at2"/>
<sequence>MLKFYNIWVLSVLALFYFGPIDWPGADRFAPAAVVLSCLGLFNLGSAVGERCPALPARGFDTFVDRRAAWWLGCVFLALTALHVQDITGRFILDPTAYSLAFGDVYSSYLTRLDERQSGAIAMLVTVAKAVVWPMIFLLIVASFRRNTKLLLFLIFPYLASSMMRGTDKETVDLAIFFLILSYYHRVLGRRVVIALGVVAFILMLFAARKMGRYDGIDFSCLPGSPDACFDFDNALSVYVSPSLEFLRITLTNYLTQGYEGLARATELPMRFGWFIGHMPPLQSALCSTVRVACEMSTYIDRLPDHGWDTSNKWASVYTVLATDFHWVLMPFYFFVWGIVFAVSEKSWLQNRDQLSLGCLLLVAMMIIYSSANMQLAISLDWIAIYLLLFGCQVARILSNRPQTAGAQVSSIRVPNA</sequence>
<evidence type="ECO:0000256" key="1">
    <source>
        <dbReference type="SAM" id="Phobius"/>
    </source>
</evidence>
<dbReference type="RefSeq" id="WP_085854290.1">
    <property type="nucleotide sequence ID" value="NZ_FOPF01000006.1"/>
</dbReference>